<accession>A0A158IR26</accession>
<dbReference type="SUPFAM" id="SSF56784">
    <property type="entry name" value="HAD-like"/>
    <property type="match status" value="1"/>
</dbReference>
<name>A0A158IR26_9BURK</name>
<dbReference type="EMBL" id="FCNW02000041">
    <property type="protein sequence ID" value="SAL59094.1"/>
    <property type="molecule type" value="Genomic_DNA"/>
</dbReference>
<dbReference type="AlphaFoldDB" id="A0A158IR26"/>
<dbReference type="Proteomes" id="UP000054977">
    <property type="component" value="Unassembled WGS sequence"/>
</dbReference>
<organism evidence="1 2">
    <name type="scientific">Caballeronia humi</name>
    <dbReference type="NCBI Taxonomy" id="326474"/>
    <lineage>
        <taxon>Bacteria</taxon>
        <taxon>Pseudomonadati</taxon>
        <taxon>Pseudomonadota</taxon>
        <taxon>Betaproteobacteria</taxon>
        <taxon>Burkholderiales</taxon>
        <taxon>Burkholderiaceae</taxon>
        <taxon>Caballeronia</taxon>
    </lineage>
</organism>
<reference evidence="1" key="1">
    <citation type="submission" date="2016-01" db="EMBL/GenBank/DDBJ databases">
        <authorList>
            <person name="Peeters C."/>
        </authorList>
    </citation>
    <scope>NUCLEOTIDE SEQUENCE [LARGE SCALE GENOMIC DNA]</scope>
    <source>
        <strain evidence="1">LMG 22934</strain>
    </source>
</reference>
<keyword evidence="2" id="KW-1185">Reference proteome</keyword>
<gene>
    <name evidence="1" type="ORF">AWB65_05277</name>
</gene>
<evidence type="ECO:0000313" key="2">
    <source>
        <dbReference type="Proteomes" id="UP000054977"/>
    </source>
</evidence>
<dbReference type="Gene3D" id="3.40.50.1000">
    <property type="entry name" value="HAD superfamily/HAD-like"/>
    <property type="match status" value="1"/>
</dbReference>
<comment type="caution">
    <text evidence="1">The sequence shown here is derived from an EMBL/GenBank/DDBJ whole genome shotgun (WGS) entry which is preliminary data.</text>
</comment>
<sequence length="593" mass="66517">MQHEVLEQLAAKVAEVEVVSFDVFDTLFVRPLCDPEDLFDVVGKRFDIAEFRSLRRAAQTKAFQTMHANGLKEITLDGIYESFGKLPVDPALPRQTEYDLELALTMPNPELVDWFVQLAGSRRVVITSDMYLPQAFFEDLFAKHGLPKLPLFISSARNATKRDAGELFDIVAVEIGVTPDRILHIGDNELSDIRRAAERGLATFHYVDSRRTRLPARVSTPAASIAYGLPRSFPEKIEPQSFEALGFEIGGPAAFAFLHWIRQSAERDAIDLVLFMSRDGYVLKRIEERGDGGEFPRCEYFRSSRTALTLAATNETNFESRLPFLLSGAEELSPFELLERIGVAPPDDQVMQDIGLGPEVRLSDANIELFRSFLWSWRWEILKTCRIVRAGLHNYLQELGVADGMRIAVVDVGWNGTTQEAFDLALQGLYDIELFGYYLCLTDQPECNRRKKTLRMASLLSSESVGRGKVDQVYMNRVAVELYFSAPHAAVIGYDFDTSGRVHSVEDVGRGNTEGLGATAEAILRGIERYSAYASRVYGSVGVDPVPLEVVKPLLDFARSPSPEVRKLLSTVTNFDAWASSRNRAMRLDEYLN</sequence>
<proteinExistence type="predicted"/>
<dbReference type="InterPro" id="IPR023214">
    <property type="entry name" value="HAD_sf"/>
</dbReference>
<dbReference type="OrthoDB" id="9816564at2"/>
<dbReference type="STRING" id="326474.AWB65_05277"/>
<evidence type="ECO:0000313" key="1">
    <source>
        <dbReference type="EMBL" id="SAL59094.1"/>
    </source>
</evidence>
<protein>
    <submittedName>
        <fullName evidence="1">Uncharacterized protein</fullName>
    </submittedName>
</protein>
<dbReference type="InterPro" id="IPR036412">
    <property type="entry name" value="HAD-like_sf"/>
</dbReference>